<protein>
    <recommendedName>
        <fullName evidence="2">DUF3857 domain-containing protein</fullName>
    </recommendedName>
</protein>
<feature type="chain" id="PRO_5035242001" description="DUF3857 domain-containing protein" evidence="1">
    <location>
        <begin position="18"/>
        <end position="650"/>
    </location>
</feature>
<keyword evidence="1" id="KW-0732">Signal</keyword>
<dbReference type="Gene3D" id="3.10.620.30">
    <property type="match status" value="1"/>
</dbReference>
<reference evidence="3 4" key="1">
    <citation type="journal article" date="2014" name="Int. J. Syst. Evol. Microbiol.">
        <title>Complete genome sequence of Corynebacterium casei LMG S-19264T (=DSM 44701T), isolated from a smear-ripened cheese.</title>
        <authorList>
            <consortium name="US DOE Joint Genome Institute (JGI-PGF)"/>
            <person name="Walter F."/>
            <person name="Albersmeier A."/>
            <person name="Kalinowski J."/>
            <person name="Ruckert C."/>
        </authorList>
    </citation>
    <scope>NUCLEOTIDE SEQUENCE [LARGE SCALE GENOMIC DNA]</scope>
    <source>
        <strain evidence="3 4">CGMCC 1.15295</strain>
    </source>
</reference>
<dbReference type="Gene3D" id="2.60.120.1130">
    <property type="match status" value="1"/>
</dbReference>
<keyword evidence="4" id="KW-1185">Reference proteome</keyword>
<evidence type="ECO:0000313" key="3">
    <source>
        <dbReference type="EMBL" id="GFZ86328.1"/>
    </source>
</evidence>
<dbReference type="Proteomes" id="UP000598120">
    <property type="component" value="Unassembled WGS sequence"/>
</dbReference>
<organism evidence="3 4">
    <name type="scientific">Aquaticitalea lipolytica</name>
    <dbReference type="NCBI Taxonomy" id="1247562"/>
    <lineage>
        <taxon>Bacteria</taxon>
        <taxon>Pseudomonadati</taxon>
        <taxon>Bacteroidota</taxon>
        <taxon>Flavobacteriia</taxon>
        <taxon>Flavobacteriales</taxon>
        <taxon>Flavobacteriaceae</taxon>
        <taxon>Aquaticitalea</taxon>
    </lineage>
</organism>
<evidence type="ECO:0000259" key="2">
    <source>
        <dbReference type="Pfam" id="PF12969"/>
    </source>
</evidence>
<feature type="domain" description="DUF3857" evidence="2">
    <location>
        <begin position="64"/>
        <end position="194"/>
    </location>
</feature>
<dbReference type="InterPro" id="IPR024618">
    <property type="entry name" value="DUF3857"/>
</dbReference>
<dbReference type="Pfam" id="PF12969">
    <property type="entry name" value="DUF3857"/>
    <property type="match status" value="1"/>
</dbReference>
<dbReference type="RefSeq" id="WP_188605937.1">
    <property type="nucleotide sequence ID" value="NZ_BMIC01000002.1"/>
</dbReference>
<evidence type="ECO:0000256" key="1">
    <source>
        <dbReference type="SAM" id="SignalP"/>
    </source>
</evidence>
<dbReference type="EMBL" id="BMIC01000002">
    <property type="protein sequence ID" value="GFZ86328.1"/>
    <property type="molecule type" value="Genomic_DNA"/>
</dbReference>
<dbReference type="Gene3D" id="2.60.40.3140">
    <property type="match status" value="1"/>
</dbReference>
<dbReference type="AlphaFoldDB" id="A0A8J2TSG6"/>
<name>A0A8J2TSG6_9FLAO</name>
<proteinExistence type="predicted"/>
<gene>
    <name evidence="3" type="ORF">GCM10011531_17060</name>
</gene>
<sequence length="650" mass="75508">MKQLYLLAILLSSSVYSQFNSKGLDVTKFDIETNIYTKDSTANALIIYETGNSYIDKNTFKLVTEVKRKLKILNRNGFDKTTITIPLYKNDKNSEKISEIRATTYNLENNDITKTQLERKDIFEENYNDRYTLSKFTFPNIKEGSVITYSYTIESPFIYKYKGWEFQDNIPKLYSEYNTSIPGNYEYSIKLVGLQKLDTHDQKLVKNCLSAFNGGTADCTKTVYAMSNIPAFIDEEYMTTKDNYLSRIEYELKVFRGFDGTVDNITKTWKDTDKELKSDENIGRQLGKKTNLDGLLANVFTDKSNTLIKAKEIYQFVQDNYTWNEEYKIFNDVSVKDLIKEKSGNVSEINILLYNILEENEINVKPILLSTRNNGLPTKLYPVISEFNYIIVQATIDGKTYLLDATDNYLSFGELPYRCLNQYGRLLDFKNGSEWIDIEADKTSTTQYLVDLQISDDNKINGTIKTKYVGYPALLKKKKYFENPTEYIDNYADIQTSITVLDHEVYVINKNDDEFSESFKAEFDDSSINSDNVYLNPFIFKFFKENPFKLQERTYPIDFGYKNSFLYSMQLDLGDKYEVIDMPKEINGVLPNNTGEIIFQTKVDDDKLLLFFKVTLKESLYDAAYYDALKMYFGKILDVQTNSLIVLKKK</sequence>
<comment type="caution">
    <text evidence="3">The sequence shown here is derived from an EMBL/GenBank/DDBJ whole genome shotgun (WGS) entry which is preliminary data.</text>
</comment>
<evidence type="ECO:0000313" key="4">
    <source>
        <dbReference type="Proteomes" id="UP000598120"/>
    </source>
</evidence>
<feature type="signal peptide" evidence="1">
    <location>
        <begin position="1"/>
        <end position="17"/>
    </location>
</feature>
<accession>A0A8J2TSG6</accession>